<dbReference type="Pfam" id="PF13899">
    <property type="entry name" value="Thioredoxin_7"/>
    <property type="match status" value="1"/>
</dbReference>
<sequence length="170" mass="19661">MRQYFKYFSSFSIISLADKVVLSLSNSNVQPDNGFGNEYKWQSLTQGFKQAKHLKKPIFLVVHKLTCPACIELKDKFSKSIKLIELSRCFVMINIENDSELIKSINYSPDGTYVPRVLFFTPEGKLILNAYNRHQDADEEHKYFYSSPSQIIKVMQQVIDNDGRNPLPEI</sequence>
<dbReference type="GO" id="GO:0005783">
    <property type="term" value="C:endoplasmic reticulum"/>
    <property type="evidence" value="ECO:0007669"/>
    <property type="project" value="TreeGrafter"/>
</dbReference>
<accession>A0A834XZZ7</accession>
<evidence type="ECO:0000313" key="3">
    <source>
        <dbReference type="Proteomes" id="UP000639338"/>
    </source>
</evidence>
<evidence type="ECO:0000313" key="2">
    <source>
        <dbReference type="EMBL" id="KAF7995406.1"/>
    </source>
</evidence>
<keyword evidence="1" id="KW-0732">Signal</keyword>
<dbReference type="Gene3D" id="3.40.30.10">
    <property type="entry name" value="Glutaredoxin"/>
    <property type="match status" value="1"/>
</dbReference>
<dbReference type="InterPro" id="IPR036249">
    <property type="entry name" value="Thioredoxin-like_sf"/>
</dbReference>
<organism evidence="2 3">
    <name type="scientific">Aphidius gifuensis</name>
    <name type="common">Parasitoid wasp</name>
    <dbReference type="NCBI Taxonomy" id="684658"/>
    <lineage>
        <taxon>Eukaryota</taxon>
        <taxon>Metazoa</taxon>
        <taxon>Ecdysozoa</taxon>
        <taxon>Arthropoda</taxon>
        <taxon>Hexapoda</taxon>
        <taxon>Insecta</taxon>
        <taxon>Pterygota</taxon>
        <taxon>Neoptera</taxon>
        <taxon>Endopterygota</taxon>
        <taxon>Hymenoptera</taxon>
        <taxon>Apocrita</taxon>
        <taxon>Ichneumonoidea</taxon>
        <taxon>Braconidae</taxon>
        <taxon>Aphidiinae</taxon>
        <taxon>Aphidius</taxon>
    </lineage>
</organism>
<name>A0A834XZZ7_APHGI</name>
<dbReference type="AlphaFoldDB" id="A0A834XZZ7"/>
<dbReference type="OrthoDB" id="262308at2759"/>
<keyword evidence="3" id="KW-1185">Reference proteome</keyword>
<evidence type="ECO:0000256" key="1">
    <source>
        <dbReference type="ARBA" id="ARBA00022729"/>
    </source>
</evidence>
<comment type="caution">
    <text evidence="2">The sequence shown here is derived from an EMBL/GenBank/DDBJ whole genome shotgun (WGS) entry which is preliminary data.</text>
</comment>
<proteinExistence type="predicted"/>
<dbReference type="SUPFAM" id="SSF52833">
    <property type="entry name" value="Thioredoxin-like"/>
    <property type="match status" value="1"/>
</dbReference>
<dbReference type="PANTHER" id="PTHR15337:SF11">
    <property type="entry name" value="THIOREDOXIN DOMAIN-CONTAINING PROTEIN"/>
    <property type="match status" value="1"/>
</dbReference>
<reference evidence="2 3" key="1">
    <citation type="submission" date="2020-08" db="EMBL/GenBank/DDBJ databases">
        <title>Aphidius gifuensis genome sequencing and assembly.</title>
        <authorList>
            <person name="Du Z."/>
        </authorList>
    </citation>
    <scope>NUCLEOTIDE SEQUENCE [LARGE SCALE GENOMIC DNA]</scope>
    <source>
        <strain evidence="2">YNYX2018</strain>
        <tissue evidence="2">Adults</tissue>
    </source>
</reference>
<dbReference type="Proteomes" id="UP000639338">
    <property type="component" value="Unassembled WGS sequence"/>
</dbReference>
<protein>
    <recommendedName>
        <fullName evidence="4">Thioredoxin domain-containing protein</fullName>
    </recommendedName>
</protein>
<dbReference type="InterPro" id="IPR051099">
    <property type="entry name" value="AGR/TXD"/>
</dbReference>
<evidence type="ECO:0008006" key="4">
    <source>
        <dbReference type="Google" id="ProtNLM"/>
    </source>
</evidence>
<dbReference type="PANTHER" id="PTHR15337">
    <property type="entry name" value="ANTERIOR GRADIENT PROTEIN-RELATED"/>
    <property type="match status" value="1"/>
</dbReference>
<dbReference type="EMBL" id="JACMRX010000002">
    <property type="protein sequence ID" value="KAF7995406.1"/>
    <property type="molecule type" value="Genomic_DNA"/>
</dbReference>
<gene>
    <name evidence="2" type="ORF">HCN44_006513</name>
</gene>